<feature type="region of interest" description="Disordered" evidence="5">
    <location>
        <begin position="1"/>
        <end position="22"/>
    </location>
</feature>
<evidence type="ECO:0000256" key="5">
    <source>
        <dbReference type="SAM" id="MobiDB-lite"/>
    </source>
</evidence>
<evidence type="ECO:0000259" key="7">
    <source>
        <dbReference type="Pfam" id="PF13193"/>
    </source>
</evidence>
<dbReference type="Pfam" id="PF00501">
    <property type="entry name" value="AMP-binding"/>
    <property type="match status" value="1"/>
</dbReference>
<evidence type="ECO:0000313" key="8">
    <source>
        <dbReference type="EMBL" id="MEN3231161.1"/>
    </source>
</evidence>
<dbReference type="InterPro" id="IPR020845">
    <property type="entry name" value="AMP-binding_CS"/>
</dbReference>
<accession>A0ABU9ZJ10</accession>
<dbReference type="Gene3D" id="3.30.300.30">
    <property type="match status" value="1"/>
</dbReference>
<dbReference type="PANTHER" id="PTHR43605:SF10">
    <property type="entry name" value="ACYL-COA SYNTHETASE MEDIUM CHAIN FAMILY MEMBER 3"/>
    <property type="match status" value="1"/>
</dbReference>
<evidence type="ECO:0000313" key="9">
    <source>
        <dbReference type="Proteomes" id="UP001404845"/>
    </source>
</evidence>
<reference evidence="8 9" key="1">
    <citation type="journal article" date="2023" name="PLoS ONE">
        <title>Complete genome assembly of Hawai'i environmental nontuberculous mycobacteria reveals unexpected co-isolation with methylobacteria.</title>
        <authorList>
            <person name="Hendrix J."/>
            <person name="Epperson L.E."/>
            <person name="Tong E.I."/>
            <person name="Chan Y.L."/>
            <person name="Hasan N.A."/>
            <person name="Dawrs S.N."/>
            <person name="Norton G.J."/>
            <person name="Virdi R."/>
            <person name="Crooks J.L."/>
            <person name="Chan E.D."/>
            <person name="Honda J.R."/>
            <person name="Strong M."/>
        </authorList>
    </citation>
    <scope>NUCLEOTIDE SEQUENCE [LARGE SCALE GENOMIC DNA]</scope>
    <source>
        <strain evidence="8 9">NJH_HI01</strain>
    </source>
</reference>
<feature type="domain" description="AMP-binding enzyme C-terminal" evidence="7">
    <location>
        <begin position="474"/>
        <end position="552"/>
    </location>
</feature>
<keyword evidence="9" id="KW-1185">Reference proteome</keyword>
<sequence length="563" mass="60157">MRRDRQDEARPAPGGRRRFGDIAVPEPADTYENLGADFRWEIPERYNIAADVCDRWALTEPDRTALLVLGPDDRPETVSYGRLRSDSLRLAAALAARGVEPGDRVAVLLPQSAAVVITHFAAYRLGAIALPLAGLFGEAALLHRLADSGARAIVTDAAGLAKLERLRAELPDLVTILSVDGAAETAEDFFAALEAAPDEFETRATGPDDPALMIYTSGTTGLAKGALHGHRVLLGHLPGWTLMHGFPPAGTGLMWTPSDWAWAGGLLNVLMPSLRLGMPVVARASGRFEPESAFRLMADLGVTRAFLPPTALRMLRGVPDPRKRFDLSRLRNIASAGEALGAETFAWAEAALGLTIGEAYGQTECNLVLASCAQAGVARAGATGKPVPGHRVAVLRGDGTEAGTDETGEIAVRAPDPVLFLGYWNQPEATAKKFRDGWWMTGDQARRDADGYIRFIGREDDLITSAAYRIGPAEIEACLCAHPAVALAAAVGVPDPLRTETVKAFVTLRAGFSPSDALAAEILAFAKARLSAHEVPRALTFRDTLPMTTSGKIVRRQLRDESA</sequence>
<keyword evidence="3" id="KW-0547">Nucleotide-binding</keyword>
<gene>
    <name evidence="8" type="ORF">PUR21_26645</name>
</gene>
<dbReference type="InterPro" id="IPR051087">
    <property type="entry name" value="Mitochondrial_ACSM"/>
</dbReference>
<dbReference type="SUPFAM" id="SSF56801">
    <property type="entry name" value="Acetyl-CoA synthetase-like"/>
    <property type="match status" value="1"/>
</dbReference>
<comment type="similarity">
    <text evidence="1">Belongs to the ATP-dependent AMP-binding enzyme family.</text>
</comment>
<dbReference type="InterPro" id="IPR025110">
    <property type="entry name" value="AMP-bd_C"/>
</dbReference>
<feature type="domain" description="AMP-dependent synthetase/ligase" evidence="6">
    <location>
        <begin position="54"/>
        <end position="424"/>
    </location>
</feature>
<evidence type="ECO:0000256" key="1">
    <source>
        <dbReference type="ARBA" id="ARBA00006432"/>
    </source>
</evidence>
<dbReference type="EMBL" id="JAQYXL010000001">
    <property type="protein sequence ID" value="MEN3231161.1"/>
    <property type="molecule type" value="Genomic_DNA"/>
</dbReference>
<comment type="caution">
    <text evidence="8">The sequence shown here is derived from an EMBL/GenBank/DDBJ whole genome shotgun (WGS) entry which is preliminary data.</text>
</comment>
<evidence type="ECO:0000256" key="4">
    <source>
        <dbReference type="ARBA" id="ARBA00022840"/>
    </source>
</evidence>
<dbReference type="InterPro" id="IPR045851">
    <property type="entry name" value="AMP-bd_C_sf"/>
</dbReference>
<dbReference type="PANTHER" id="PTHR43605">
    <property type="entry name" value="ACYL-COENZYME A SYNTHETASE"/>
    <property type="match status" value="1"/>
</dbReference>
<dbReference type="PROSITE" id="PS00455">
    <property type="entry name" value="AMP_BINDING"/>
    <property type="match status" value="1"/>
</dbReference>
<evidence type="ECO:0000259" key="6">
    <source>
        <dbReference type="Pfam" id="PF00501"/>
    </source>
</evidence>
<proteinExistence type="inferred from homology"/>
<keyword evidence="2" id="KW-0436">Ligase</keyword>
<dbReference type="Proteomes" id="UP001404845">
    <property type="component" value="Unassembled WGS sequence"/>
</dbReference>
<dbReference type="Gene3D" id="3.40.50.12780">
    <property type="entry name" value="N-terminal domain of ligase-like"/>
    <property type="match status" value="1"/>
</dbReference>
<dbReference type="InterPro" id="IPR000873">
    <property type="entry name" value="AMP-dep_synth/lig_dom"/>
</dbReference>
<evidence type="ECO:0000256" key="3">
    <source>
        <dbReference type="ARBA" id="ARBA00022741"/>
    </source>
</evidence>
<name>A0ABU9ZJ10_9HYPH</name>
<evidence type="ECO:0000256" key="2">
    <source>
        <dbReference type="ARBA" id="ARBA00022598"/>
    </source>
</evidence>
<protein>
    <submittedName>
        <fullName evidence="8">AMP-binding protein</fullName>
    </submittedName>
</protein>
<dbReference type="Pfam" id="PF13193">
    <property type="entry name" value="AMP-binding_C"/>
    <property type="match status" value="1"/>
</dbReference>
<keyword evidence="4" id="KW-0067">ATP-binding</keyword>
<feature type="compositionally biased region" description="Basic and acidic residues" evidence="5">
    <location>
        <begin position="1"/>
        <end position="10"/>
    </location>
</feature>
<dbReference type="InterPro" id="IPR042099">
    <property type="entry name" value="ANL_N_sf"/>
</dbReference>
<organism evidence="8 9">
    <name type="scientific">Methylorubrum rhodesianum</name>
    <dbReference type="NCBI Taxonomy" id="29427"/>
    <lineage>
        <taxon>Bacteria</taxon>
        <taxon>Pseudomonadati</taxon>
        <taxon>Pseudomonadota</taxon>
        <taxon>Alphaproteobacteria</taxon>
        <taxon>Hyphomicrobiales</taxon>
        <taxon>Methylobacteriaceae</taxon>
        <taxon>Methylorubrum</taxon>
    </lineage>
</organism>